<evidence type="ECO:0000256" key="3">
    <source>
        <dbReference type="SAM" id="SignalP"/>
    </source>
</evidence>
<dbReference type="InterPro" id="IPR001767">
    <property type="entry name" value="Hedgehog_Hint"/>
</dbReference>
<dbReference type="GO" id="GO:0016540">
    <property type="term" value="P:protein autoprocessing"/>
    <property type="evidence" value="ECO:0007669"/>
    <property type="project" value="InterPro"/>
</dbReference>
<evidence type="ECO:0000313" key="6">
    <source>
        <dbReference type="WBParaSite" id="PDA_v2.g28846.t1"/>
    </source>
</evidence>
<dbReference type="AlphaFoldDB" id="A0A914QC73"/>
<keyword evidence="5" id="KW-1185">Reference proteome</keyword>
<dbReference type="InterPro" id="IPR052140">
    <property type="entry name" value="Dev_Signal_Hedgehog-like"/>
</dbReference>
<feature type="compositionally biased region" description="Gly residues" evidence="2">
    <location>
        <begin position="366"/>
        <end position="388"/>
    </location>
</feature>
<dbReference type="InterPro" id="IPR006141">
    <property type="entry name" value="Intein_N"/>
</dbReference>
<feature type="signal peptide" evidence="3">
    <location>
        <begin position="1"/>
        <end position="16"/>
    </location>
</feature>
<dbReference type="Proteomes" id="UP000887578">
    <property type="component" value="Unplaced"/>
</dbReference>
<organism evidence="5 6">
    <name type="scientific">Panagrolaimus davidi</name>
    <dbReference type="NCBI Taxonomy" id="227884"/>
    <lineage>
        <taxon>Eukaryota</taxon>
        <taxon>Metazoa</taxon>
        <taxon>Ecdysozoa</taxon>
        <taxon>Nematoda</taxon>
        <taxon>Chromadorea</taxon>
        <taxon>Rhabditida</taxon>
        <taxon>Tylenchina</taxon>
        <taxon>Panagrolaimomorpha</taxon>
        <taxon>Panagrolaimoidea</taxon>
        <taxon>Panagrolaimidae</taxon>
        <taxon>Panagrolaimus</taxon>
    </lineage>
</organism>
<dbReference type="GO" id="GO:0016539">
    <property type="term" value="P:intein-mediated protein splicing"/>
    <property type="evidence" value="ECO:0007669"/>
    <property type="project" value="InterPro"/>
</dbReference>
<dbReference type="PROSITE" id="PS50817">
    <property type="entry name" value="INTEIN_N_TER"/>
    <property type="match status" value="1"/>
</dbReference>
<dbReference type="PANTHER" id="PTHR46706">
    <property type="entry name" value="PROTEIN QUA-1-RELATED"/>
    <property type="match status" value="1"/>
</dbReference>
<dbReference type="Pfam" id="PF01079">
    <property type="entry name" value="Hint"/>
    <property type="match status" value="1"/>
</dbReference>
<feature type="chain" id="PRO_5036927294" evidence="3">
    <location>
        <begin position="17"/>
        <end position="572"/>
    </location>
</feature>
<feature type="region of interest" description="Disordered" evidence="2">
    <location>
        <begin position="363"/>
        <end position="388"/>
    </location>
</feature>
<feature type="domain" description="Hint" evidence="4">
    <location>
        <begin position="477"/>
        <end position="567"/>
    </location>
</feature>
<dbReference type="PANTHER" id="PTHR46706:SF12">
    <property type="entry name" value="PROTEIN QUA-1-RELATED"/>
    <property type="match status" value="1"/>
</dbReference>
<evidence type="ECO:0000313" key="5">
    <source>
        <dbReference type="Proteomes" id="UP000887578"/>
    </source>
</evidence>
<evidence type="ECO:0000259" key="4">
    <source>
        <dbReference type="SMART" id="SM00306"/>
    </source>
</evidence>
<evidence type="ECO:0000256" key="1">
    <source>
        <dbReference type="ARBA" id="ARBA00022473"/>
    </source>
</evidence>
<dbReference type="Gene3D" id="2.170.16.10">
    <property type="entry name" value="Hedgehog/Intein (Hint) domain"/>
    <property type="match status" value="1"/>
</dbReference>
<sequence>MLILILLFSFAKLLNASFCGNGLMATSFRVSFGGQFTLGCSQPACLKLPVIENSRFAYVNGVVDGFAELPPDGDLFTDDPVECEKSYYSTSCSKEGYWLAGIAPIADLSKVDTLSLRCCKHWAIKVGNFEKVIAVKLGQVFEGGDVYDGDNRVFEYITNIVKVDKLNSTTYEVAVNRIACNEDLKIFEITEDTSAEFNPKNSTNRLHQAPLLEPENGPIVDQQTYSNDATEVPVAEEQGYSNDATQAPYVQPEQQSYSNEATEAPVAQEEEQQQNYPIDPTLIPPPNLASIVTVAPAIETDAYQTGNGNVQPQNLGYVQPGSQQSFNPNPLFPNMPQFPMTLQNFPMQPNFMMQFQPPQFNPGQNGFSGSGQAGVGQGGVGQGGVGQGGVGQGGVGQAGVGQAGVGQAGVGQGGVGQGGFGQSGFGQGGFGQSGFGQGGFGQPGFGQGGAYYGAAPQYSGAYYPVGSSGFALGGGDHLCFTADTIVTTMNGQKKRMDELNVNDWVLSAGVNAVGYSKINSWAHRKPNFMAEFIKFTLQNGKELKMTKKHYIYKSDCSNYGKKFFRSRLNFQK</sequence>
<dbReference type="WBParaSite" id="PDA_v2.g28846.t1">
    <property type="protein sequence ID" value="PDA_v2.g28846.t1"/>
    <property type="gene ID" value="PDA_v2.g28846"/>
</dbReference>
<reference evidence="6" key="1">
    <citation type="submission" date="2022-11" db="UniProtKB">
        <authorList>
            <consortium name="WormBaseParasite"/>
        </authorList>
    </citation>
    <scope>IDENTIFICATION</scope>
</reference>
<dbReference type="CDD" id="cd00081">
    <property type="entry name" value="Hint"/>
    <property type="match status" value="1"/>
</dbReference>
<keyword evidence="3" id="KW-0732">Signal</keyword>
<accession>A0A914QC73</accession>
<dbReference type="InterPro" id="IPR036844">
    <property type="entry name" value="Hint_dom_sf"/>
</dbReference>
<protein>
    <submittedName>
        <fullName evidence="6">Hint domain-containing protein</fullName>
    </submittedName>
</protein>
<name>A0A914QC73_9BILA</name>
<evidence type="ECO:0000256" key="2">
    <source>
        <dbReference type="SAM" id="MobiDB-lite"/>
    </source>
</evidence>
<proteinExistence type="predicted"/>
<dbReference type="SMART" id="SM00306">
    <property type="entry name" value="HintN"/>
    <property type="match status" value="1"/>
</dbReference>
<dbReference type="InterPro" id="IPR003587">
    <property type="entry name" value="Hint_dom_N"/>
</dbReference>
<keyword evidence="1" id="KW-0217">Developmental protein</keyword>
<dbReference type="SUPFAM" id="SSF51294">
    <property type="entry name" value="Hedgehog/intein (Hint) domain"/>
    <property type="match status" value="1"/>
</dbReference>